<keyword evidence="2" id="KW-0472">Membrane</keyword>
<gene>
    <name evidence="3" type="ORF">BN10_1490009</name>
</gene>
<accession>N0DYF3</accession>
<reference evidence="3 4" key="1">
    <citation type="journal article" date="2013" name="ISME J.">
        <title>A metabolic model for members of the genus Tetrasphaera involved in enhanced biological phosphorus removal.</title>
        <authorList>
            <person name="Kristiansen R."/>
            <person name="Nguyen H.T.T."/>
            <person name="Saunders A.M."/>
            <person name="Nielsen J.L."/>
            <person name="Wimmer R."/>
            <person name="Le V.Q."/>
            <person name="McIlroy S.J."/>
            <person name="Petrovski S."/>
            <person name="Seviour R.J."/>
            <person name="Calteau A."/>
            <person name="Nielsen K.L."/>
            <person name="Nielsen P.H."/>
        </authorList>
    </citation>
    <scope>NUCLEOTIDE SEQUENCE [LARGE SCALE GENOMIC DNA]</scope>
    <source>
        <strain evidence="3 4">Lp2</strain>
    </source>
</reference>
<comment type="caution">
    <text evidence="3">The sequence shown here is derived from an EMBL/GenBank/DDBJ whole genome shotgun (WGS) entry which is preliminary data.</text>
</comment>
<feature type="compositionally biased region" description="Pro residues" evidence="1">
    <location>
        <begin position="27"/>
        <end position="42"/>
    </location>
</feature>
<dbReference type="AlphaFoldDB" id="N0DYF3"/>
<dbReference type="eggNOG" id="ENOG5033A46">
    <property type="taxonomic scope" value="Bacteria"/>
</dbReference>
<organism evidence="3 4">
    <name type="scientific">Phycicoccus elongatus Lp2</name>
    <dbReference type="NCBI Taxonomy" id="1193181"/>
    <lineage>
        <taxon>Bacteria</taxon>
        <taxon>Bacillati</taxon>
        <taxon>Actinomycetota</taxon>
        <taxon>Actinomycetes</taxon>
        <taxon>Micrococcales</taxon>
        <taxon>Intrasporangiaceae</taxon>
        <taxon>Phycicoccus</taxon>
    </lineage>
</organism>
<feature type="transmembrane region" description="Helical" evidence="2">
    <location>
        <begin position="112"/>
        <end position="135"/>
    </location>
</feature>
<keyword evidence="2" id="KW-1133">Transmembrane helix</keyword>
<keyword evidence="4" id="KW-1185">Reference proteome</keyword>
<evidence type="ECO:0000256" key="1">
    <source>
        <dbReference type="SAM" id="MobiDB-lite"/>
    </source>
</evidence>
<sequence>MPPPPQAPPAAYPPAAYQTPTYQPAQHPAPGPQAYPPPPPSAYPQYGVPPVGYAAPQQTNVSGLVLTIISGLLVFSCYFTLIGLPSFIIGIIAMTKQNTDWEGSRRLARIGWIVLGSLFALAILAVIAFIVIGVATDTSQY</sequence>
<protein>
    <recommendedName>
        <fullName evidence="5">DUF4190 domain-containing protein</fullName>
    </recommendedName>
</protein>
<dbReference type="HOGENOM" id="CLU_1824395_0_0_11"/>
<evidence type="ECO:0000256" key="2">
    <source>
        <dbReference type="SAM" id="Phobius"/>
    </source>
</evidence>
<evidence type="ECO:0000313" key="4">
    <source>
        <dbReference type="Proteomes" id="UP000013167"/>
    </source>
</evidence>
<evidence type="ECO:0000313" key="3">
    <source>
        <dbReference type="EMBL" id="CCH69322.1"/>
    </source>
</evidence>
<dbReference type="EMBL" id="CAIZ01000056">
    <property type="protein sequence ID" value="CCH69322.1"/>
    <property type="molecule type" value="Genomic_DNA"/>
</dbReference>
<dbReference type="STRING" id="1193181.BN10_1490009"/>
<dbReference type="OrthoDB" id="4843733at2"/>
<name>N0DYF3_9MICO</name>
<keyword evidence="2" id="KW-0812">Transmembrane</keyword>
<dbReference type="Proteomes" id="UP000013167">
    <property type="component" value="Unassembled WGS sequence"/>
</dbReference>
<feature type="compositionally biased region" description="Pro residues" evidence="1">
    <location>
        <begin position="1"/>
        <end position="12"/>
    </location>
</feature>
<evidence type="ECO:0008006" key="5">
    <source>
        <dbReference type="Google" id="ProtNLM"/>
    </source>
</evidence>
<feature type="region of interest" description="Disordered" evidence="1">
    <location>
        <begin position="1"/>
        <end position="43"/>
    </location>
</feature>
<dbReference type="RefSeq" id="WP_010851986.1">
    <property type="nucleotide sequence ID" value="NZ_HF570956.1"/>
</dbReference>
<feature type="compositionally biased region" description="Low complexity" evidence="1">
    <location>
        <begin position="13"/>
        <end position="26"/>
    </location>
</feature>
<proteinExistence type="predicted"/>
<feature type="transmembrane region" description="Helical" evidence="2">
    <location>
        <begin position="64"/>
        <end position="92"/>
    </location>
</feature>